<dbReference type="Pfam" id="PF00090">
    <property type="entry name" value="TSP_1"/>
    <property type="match status" value="1"/>
</dbReference>
<feature type="region of interest" description="Disordered" evidence="11">
    <location>
        <begin position="787"/>
        <end position="811"/>
    </location>
</feature>
<gene>
    <name evidence="15" type="ORF">MENT_LOCUS25641</name>
</gene>
<dbReference type="EMBL" id="CAJEWN010000227">
    <property type="protein sequence ID" value="CAD2173999.1"/>
    <property type="molecule type" value="Genomic_DNA"/>
</dbReference>
<sequence>MAIMKRKYSKIKFNILLHLLFSFLFVFLFTSLTSSWSIEFPSPSSSSTLQEEELPLHPLSPPERLPKNDKKIITKRQAYQVYLGGEASVSIDKGAEDSGPWGEWTKERDCSRSCGGGVLIERRLCSDNTCQGPSIRYISCNIEPCPAGTKDFRYEQCSQHNDDPLDGKYYKWIPYAGKNKCELTCRPENANFYYKFAEKVVDGTKCDAYSDDVCVDANCLPVGCDGKLGSVAKKDKCGVCNGDGSACKTVEGIFDERGLALGYHDIVSIPVGATAIHIEELRPSSNVFAIKNSTGDWLLNGNYQIQVITKNIIVGGSAFKYEKGDGGTEKLTSNGPLTEPLTISLLLQRTTTPKTSSAVKYEFSIPLEKDIKYLWKPGEWSSCSVTCGKGLITRTLYCTDVATHTRVDDSICEEQNATKPEFEKPCKTVDCEPQYFVGEWEPCSSTCGDKGLQFRVLYCHRVFADGRRTTVSDGNCTERGIERPEARRQCNRFPCPEWQAGPWSSCSSQCGDAKQFRSVTCRSAKEGEGGKMLPADACPDKDGKPQTERDCNLGPCKGLQFKTTDWELCQRCNDTEERRNVTCQDRNGREYPLEKCLETQKIGATKKTEKAKIPEDKRPCASPAPCLYEWHFSQWSKCSTECGHGHKSRTVFCAINELGQTKRVDESLCGGDKPISREECLNEEKCEGVYFTGPWSECSASCNGGIQTRAVVCLNYDKKPVPEWCDERLKPIEQQICNNQTCPVCSESEFGCCLDNTTFATGQFYAGCSNCSISEFGCCSDNITEKQGKDNQGCPGSEDVEEEGSGEEPIEEGGIKEELCTLESQTGERLQIPCTTIAPSVVVENLLKEAFKQILNNVSANDANETINCSKTEFGCCPDWYTPAEGPELAGCPVFTLGTCNETKYGCCSDGVTLSRGPDFQGCGEPTCAASLYGCCKDRRTIAFGPNYGGCERSSLSCELTEYGCCPDGTTPALGKNGKGCGASCLLTRYGCCPDGITHAKGPDNDGCGCVFSQYGCCPDGKNSAKGPGFYGCPESCAQSKYGCCPDGQTASRGPNKEGCPCQYSRWGCCKDGQTTAIGPHEEGCDDCRYGKYGCCQDGSSKAFGPDFAGCPTTTPAPYMLGGTVSPSTIVASCGLPQDQGQVCSSSYKLAWYYDMAEARCAQFWYGGCGGNENRFGTQEQCEQICVDPPGLGRCYLPKVEGSKRCEQLTPRYSYDYISKQCTAFWHTGCLGNSNNFLSWEECQSFCAGADASQVQVNIVPYRGPIPISPQHNLQPPLIPQQQLPQQPPPPPPPPQPPQQQPVIAPIVPSIPEEKLYPTLRPQPLIIPPKKPEISPFEEDDACRMMLDSGNCRSYVDKYYFDAFNGGCFRFIYSGCGGNRNRFNTESECTQRCAHLISSPTKPGFLGHKQQLQPLPSAHRTNAPLPGKQAFLKTKEMCNLRPDVGKCEGHFDSFYYELATGQCERFTYSGCGGNANRFNSLDECQAVCLRRHDFPPPPGPQTPFKTASAFVPPEPSQPIIPAAAGSIIQLTGREKQKNQQQICDYSKETGSCKQFVTKWYYNKSDGTCNRFHYGGCDGNSNRFDTEQECRNTCGDFRDACLLPSVSGPCAGKADRYYFDFHSNKCSLFQYGGCLGNTNNFRTIEECQARCQPNLKSRRKRSLLSEQQFVEINNNSNTDNLLINKNGKNILNKQKEDVFVDEKEQEEEIGEEKEDEEEGGLLYGQLPELCLLPEERGKCFGEILRFRYDIDKNDCVGFFYTGCAQNVNNFLSYESCLRACGDWKNKNICELEYDGGSKECENENKENNFGLIKIQKWYYVPSERKCKLFMWNGCGGNGNRFQSKSECENLCNREIDIYNQQLNICQLPMDGGPCEDFVSLWYFDYLQNQCRRFTFGGCRGNSNRFLTEEDCLLKCNNLTIINNQQLNIKQQKTTPISINSKQIPKRAKIFVFPLGTLIEGNNNNLNFKCLIEKGEENNENGDFYWYKNGREFLNGNFENSNGRFMLQKINSNNSLIGELKLININIQDKGLYSCAYEDSLISEEIKINIIKNDSIKNNYLQNCIEEKRFEQVCKNILNLGLCNTLRYGSFCCKTCKK</sequence>
<reference evidence="15 16" key="1">
    <citation type="submission" date="2020-08" db="EMBL/GenBank/DDBJ databases">
        <authorList>
            <person name="Koutsovoulos G."/>
            <person name="Danchin GJ E."/>
        </authorList>
    </citation>
    <scope>NUCLEOTIDE SEQUENCE [LARGE SCALE GENOMIC DNA]</scope>
</reference>
<keyword evidence="5" id="KW-0732">Signal</keyword>
<dbReference type="SMART" id="SM00209">
    <property type="entry name" value="TSP1"/>
    <property type="match status" value="6"/>
</dbReference>
<feature type="domain" description="BPTI/Kunitz inhibitor" evidence="12">
    <location>
        <begin position="1543"/>
        <end position="1593"/>
    </location>
</feature>
<dbReference type="Proteomes" id="UP000580250">
    <property type="component" value="Unassembled WGS sequence"/>
</dbReference>
<dbReference type="Gene3D" id="4.10.410.10">
    <property type="entry name" value="Pancreatic trypsin inhibitor Kunitz domain"/>
    <property type="match status" value="9"/>
</dbReference>
<keyword evidence="7" id="KW-0272">Extracellular matrix</keyword>
<dbReference type="InterPro" id="IPR020901">
    <property type="entry name" value="Prtase_inh_Kunz-CS"/>
</dbReference>
<accession>A0A6V7VGA9</accession>
<feature type="domain" description="BPTI/Kunitz inhibitor" evidence="12">
    <location>
        <begin position="1438"/>
        <end position="1488"/>
    </location>
</feature>
<feature type="compositionally biased region" description="Acidic residues" evidence="11">
    <location>
        <begin position="798"/>
        <end position="811"/>
    </location>
</feature>
<dbReference type="InterPro" id="IPR013783">
    <property type="entry name" value="Ig-like_fold"/>
</dbReference>
<feature type="domain" description="Ig-like" evidence="13">
    <location>
        <begin position="1943"/>
        <end position="2047"/>
    </location>
</feature>
<feature type="domain" description="BPTI/Kunitz inhibitor" evidence="12">
    <location>
        <begin position="1788"/>
        <end position="1850"/>
    </location>
</feature>
<feature type="region of interest" description="Disordered" evidence="11">
    <location>
        <begin position="46"/>
        <end position="67"/>
    </location>
</feature>
<dbReference type="InterPro" id="IPR010909">
    <property type="entry name" value="PLAC"/>
</dbReference>
<dbReference type="InterPro" id="IPR036383">
    <property type="entry name" value="TSP1_rpt_sf"/>
</dbReference>
<dbReference type="FunFam" id="2.60.120.830:FF:000001">
    <property type="entry name" value="A disintegrin and metalloproteinase with thrombospondin motifs 1"/>
    <property type="match status" value="1"/>
</dbReference>
<feature type="region of interest" description="Disordered" evidence="11">
    <location>
        <begin position="1271"/>
        <end position="1303"/>
    </location>
</feature>
<dbReference type="PRINTS" id="PR00759">
    <property type="entry name" value="BASICPTASE"/>
</dbReference>
<evidence type="ECO:0000256" key="9">
    <source>
        <dbReference type="ARBA" id="ARBA00023157"/>
    </source>
</evidence>
<dbReference type="PRINTS" id="PR01857">
    <property type="entry name" value="ADAMTSFAMILY"/>
</dbReference>
<keyword evidence="3" id="KW-0964">Secreted</keyword>
<feature type="domain" description="BPTI/Kunitz inhibitor" evidence="12">
    <location>
        <begin position="1600"/>
        <end position="1650"/>
    </location>
</feature>
<dbReference type="InterPro" id="IPR050439">
    <property type="entry name" value="ADAMTS_ADAMTS-like"/>
</dbReference>
<feature type="disulfide bond" evidence="10">
    <location>
        <begin position="110"/>
        <end position="140"/>
    </location>
</feature>
<proteinExistence type="predicted"/>
<dbReference type="GO" id="GO:0004867">
    <property type="term" value="F:serine-type endopeptidase inhibitor activity"/>
    <property type="evidence" value="ECO:0007669"/>
    <property type="project" value="UniProtKB-KW"/>
</dbReference>
<evidence type="ECO:0000256" key="11">
    <source>
        <dbReference type="SAM" id="MobiDB-lite"/>
    </source>
</evidence>
<evidence type="ECO:0000313" key="16">
    <source>
        <dbReference type="Proteomes" id="UP000580250"/>
    </source>
</evidence>
<dbReference type="InterPro" id="IPR013273">
    <property type="entry name" value="ADAMTS/ADAMTS-like"/>
</dbReference>
<dbReference type="PROSITE" id="PS50835">
    <property type="entry name" value="IG_LIKE"/>
    <property type="match status" value="1"/>
</dbReference>
<evidence type="ECO:0000256" key="4">
    <source>
        <dbReference type="ARBA" id="ARBA00022690"/>
    </source>
</evidence>
<comment type="caution">
    <text evidence="15">The sequence shown here is derived from an EMBL/GenBank/DDBJ whole genome shotgun (WGS) entry which is preliminary data.</text>
</comment>
<dbReference type="FunFam" id="4.10.410.10:FF:000020">
    <property type="entry name" value="Collagen, type VI, alpha 3"/>
    <property type="match status" value="4"/>
</dbReference>
<organism evidence="15 16">
    <name type="scientific">Meloidogyne enterolobii</name>
    <name type="common">Root-knot nematode worm</name>
    <name type="synonym">Meloidogyne mayaguensis</name>
    <dbReference type="NCBI Taxonomy" id="390850"/>
    <lineage>
        <taxon>Eukaryota</taxon>
        <taxon>Metazoa</taxon>
        <taxon>Ecdysozoa</taxon>
        <taxon>Nematoda</taxon>
        <taxon>Chromadorea</taxon>
        <taxon>Rhabditida</taxon>
        <taxon>Tylenchina</taxon>
        <taxon>Tylenchomorpha</taxon>
        <taxon>Tylenchoidea</taxon>
        <taxon>Meloidogynidae</taxon>
        <taxon>Meloidogyninae</taxon>
        <taxon>Meloidogyne</taxon>
    </lineage>
</organism>
<dbReference type="PROSITE" id="PS50092">
    <property type="entry name" value="TSP1"/>
    <property type="match status" value="5"/>
</dbReference>
<evidence type="ECO:0000313" key="15">
    <source>
        <dbReference type="EMBL" id="CAD2173999.1"/>
    </source>
</evidence>
<feature type="domain" description="BPTI/Kunitz inhibitor" evidence="12">
    <location>
        <begin position="1343"/>
        <end position="1393"/>
    </location>
</feature>
<feature type="domain" description="BPTI/Kunitz inhibitor" evidence="12">
    <location>
        <begin position="1729"/>
        <end position="1779"/>
    </location>
</feature>
<keyword evidence="8" id="KW-0722">Serine protease inhibitor</keyword>
<dbReference type="GO" id="GO:0030198">
    <property type="term" value="P:extracellular matrix organization"/>
    <property type="evidence" value="ECO:0007669"/>
    <property type="project" value="InterPro"/>
</dbReference>
<dbReference type="InterPro" id="IPR002223">
    <property type="entry name" value="Kunitz_BPTI"/>
</dbReference>
<feature type="domain" description="PLAC" evidence="14">
    <location>
        <begin position="2058"/>
        <end position="2096"/>
    </location>
</feature>
<dbReference type="Pfam" id="PF19030">
    <property type="entry name" value="TSP1_ADAMTS"/>
    <property type="match status" value="5"/>
</dbReference>
<feature type="domain" description="BPTI/Kunitz inhibitor" evidence="12">
    <location>
        <begin position="1134"/>
        <end position="1186"/>
    </location>
</feature>
<dbReference type="CDD" id="cd00109">
    <property type="entry name" value="Kunitz-type"/>
    <property type="match status" value="6"/>
</dbReference>
<feature type="domain" description="BPTI/Kunitz inhibitor" evidence="12">
    <location>
        <begin position="1864"/>
        <end position="1914"/>
    </location>
</feature>
<dbReference type="PANTHER" id="PTHR13723">
    <property type="entry name" value="ADAMTS A DISINTEGRIN AND METALLOPROTEASE WITH THROMBOSPONDIN MOTIFS PROTEASE"/>
    <property type="match status" value="1"/>
</dbReference>
<feature type="compositionally biased region" description="Low complexity" evidence="11">
    <location>
        <begin position="1274"/>
        <end position="1285"/>
    </location>
</feature>
<evidence type="ECO:0000259" key="12">
    <source>
        <dbReference type="PROSITE" id="PS50279"/>
    </source>
</evidence>
<evidence type="ECO:0000256" key="7">
    <source>
        <dbReference type="ARBA" id="ARBA00022869"/>
    </source>
</evidence>
<dbReference type="Gene3D" id="2.60.120.830">
    <property type="match status" value="1"/>
</dbReference>
<evidence type="ECO:0000259" key="13">
    <source>
        <dbReference type="PROSITE" id="PS50835"/>
    </source>
</evidence>
<dbReference type="PANTHER" id="PTHR13723:SF281">
    <property type="entry name" value="PAPILIN"/>
    <property type="match status" value="1"/>
</dbReference>
<keyword evidence="4" id="KW-0646">Protease inhibitor</keyword>
<dbReference type="OrthoDB" id="5781878at2759"/>
<comment type="subcellular location">
    <subcellularLocation>
        <location evidence="1">Secreted</location>
        <location evidence="1">Extracellular space</location>
        <location evidence="1">Extracellular matrix</location>
        <location evidence="1">Basement membrane</location>
    </subcellularLocation>
</comment>
<dbReference type="Pfam" id="PF05986">
    <property type="entry name" value="ADAMTS_spacer1"/>
    <property type="match status" value="1"/>
</dbReference>
<evidence type="ECO:0000256" key="2">
    <source>
        <dbReference type="ARBA" id="ARBA00022473"/>
    </source>
</evidence>
<feature type="disulfide bond" evidence="10">
    <location>
        <begin position="114"/>
        <end position="145"/>
    </location>
</feature>
<evidence type="ECO:0000256" key="3">
    <source>
        <dbReference type="ARBA" id="ARBA00022525"/>
    </source>
</evidence>
<dbReference type="CDD" id="cd22635">
    <property type="entry name" value="Kunitz_papilin"/>
    <property type="match status" value="1"/>
</dbReference>
<dbReference type="SUPFAM" id="SSF82895">
    <property type="entry name" value="TSP-1 type 1 repeat"/>
    <property type="match status" value="6"/>
</dbReference>
<protein>
    <submittedName>
        <fullName evidence="15">Uncharacterized protein</fullName>
    </submittedName>
</protein>
<evidence type="ECO:0000259" key="14">
    <source>
        <dbReference type="PROSITE" id="PS50900"/>
    </source>
</evidence>
<keyword evidence="6" id="KW-0677">Repeat</keyword>
<evidence type="ECO:0000256" key="6">
    <source>
        <dbReference type="ARBA" id="ARBA00022737"/>
    </source>
</evidence>
<evidence type="ECO:0000256" key="8">
    <source>
        <dbReference type="ARBA" id="ARBA00022900"/>
    </source>
</evidence>
<dbReference type="GO" id="GO:0009653">
    <property type="term" value="P:anatomical structure morphogenesis"/>
    <property type="evidence" value="ECO:0007669"/>
    <property type="project" value="UniProtKB-ARBA"/>
</dbReference>
<dbReference type="GO" id="GO:0004222">
    <property type="term" value="F:metalloendopeptidase activity"/>
    <property type="evidence" value="ECO:0007669"/>
    <property type="project" value="TreeGrafter"/>
</dbReference>
<evidence type="ECO:0000256" key="10">
    <source>
        <dbReference type="PIRSR" id="PIRSR613273-3"/>
    </source>
</evidence>
<evidence type="ECO:0000256" key="1">
    <source>
        <dbReference type="ARBA" id="ARBA00004302"/>
    </source>
</evidence>
<dbReference type="InterPro" id="IPR007110">
    <property type="entry name" value="Ig-like_dom"/>
</dbReference>
<dbReference type="SUPFAM" id="SSF57362">
    <property type="entry name" value="BPTI-like"/>
    <property type="match status" value="9"/>
</dbReference>
<feature type="compositionally biased region" description="Pro residues" evidence="11">
    <location>
        <begin position="1286"/>
        <end position="1300"/>
    </location>
</feature>
<dbReference type="FunFam" id="2.20.100.10:FF:000005">
    <property type="entry name" value="ADAM metallopeptidase with thrombospondin type 1 motif 9"/>
    <property type="match status" value="2"/>
</dbReference>
<dbReference type="SUPFAM" id="SSF48726">
    <property type="entry name" value="Immunoglobulin"/>
    <property type="match status" value="1"/>
</dbReference>
<dbReference type="Gene3D" id="2.20.100.10">
    <property type="entry name" value="Thrombospondin type-1 (TSP1) repeat"/>
    <property type="match status" value="6"/>
</dbReference>
<dbReference type="PROSITE" id="PS50279">
    <property type="entry name" value="BPTI_KUNITZ_2"/>
    <property type="match status" value="9"/>
</dbReference>
<dbReference type="GO" id="GO:0006508">
    <property type="term" value="P:proteolysis"/>
    <property type="evidence" value="ECO:0007669"/>
    <property type="project" value="TreeGrafter"/>
</dbReference>
<keyword evidence="9 10" id="KW-1015">Disulfide bond</keyword>
<dbReference type="Pfam" id="PF00014">
    <property type="entry name" value="Kunitz_BPTI"/>
    <property type="match status" value="9"/>
</dbReference>
<dbReference type="InterPro" id="IPR010294">
    <property type="entry name" value="ADAMTS_spacer1"/>
</dbReference>
<feature type="disulfide bond" evidence="10">
    <location>
        <begin position="125"/>
        <end position="130"/>
    </location>
</feature>
<name>A0A6V7VGA9_MELEN</name>
<keyword evidence="2" id="KW-0217">Developmental protein</keyword>
<feature type="domain" description="BPTI/Kunitz inhibitor" evidence="12">
    <location>
        <begin position="1195"/>
        <end position="1247"/>
    </location>
</feature>
<dbReference type="InterPro" id="IPR000884">
    <property type="entry name" value="TSP1_rpt"/>
</dbReference>
<keyword evidence="7" id="KW-0084">Basement membrane</keyword>
<dbReference type="SMART" id="SM00131">
    <property type="entry name" value="KU"/>
    <property type="match status" value="9"/>
</dbReference>
<dbReference type="PROSITE" id="PS00280">
    <property type="entry name" value="BPTI_KUNITZ_1"/>
    <property type="match status" value="7"/>
</dbReference>
<dbReference type="InterPro" id="IPR036179">
    <property type="entry name" value="Ig-like_dom_sf"/>
</dbReference>
<dbReference type="Gene3D" id="2.60.40.10">
    <property type="entry name" value="Immunoglobulins"/>
    <property type="match status" value="1"/>
</dbReference>
<dbReference type="GO" id="GO:0016477">
    <property type="term" value="P:cell migration"/>
    <property type="evidence" value="ECO:0007669"/>
    <property type="project" value="UniProtKB-ARBA"/>
</dbReference>
<dbReference type="PROSITE" id="PS50900">
    <property type="entry name" value="PLAC"/>
    <property type="match status" value="1"/>
</dbReference>
<dbReference type="InterPro" id="IPR036880">
    <property type="entry name" value="Kunitz_BPTI_sf"/>
</dbReference>
<dbReference type="GO" id="GO:0005604">
    <property type="term" value="C:basement membrane"/>
    <property type="evidence" value="ECO:0007669"/>
    <property type="project" value="UniProtKB-SubCell"/>
</dbReference>
<evidence type="ECO:0000256" key="5">
    <source>
        <dbReference type="ARBA" id="ARBA00022729"/>
    </source>
</evidence>